<reference evidence="1 2" key="1">
    <citation type="submission" date="2024-09" db="EMBL/GenBank/DDBJ databases">
        <authorList>
            <person name="Makale K.P.P."/>
            <person name="Makhzoum A."/>
            <person name="Rantong G."/>
            <person name="Rahube T.O."/>
        </authorList>
    </citation>
    <scope>NUCLEOTIDE SEQUENCE [LARGE SCALE GENOMIC DNA]</scope>
    <source>
        <strain evidence="1 2">KM_D13</strain>
    </source>
</reference>
<comment type="caution">
    <text evidence="1">The sequence shown here is derived from an EMBL/GenBank/DDBJ whole genome shotgun (WGS) entry which is preliminary data.</text>
</comment>
<sequence>MEKADLDVQQRIINEFGRLDIELEEDLSRFQVYLIDIYNSALDKDAARNHISYERHNLFYEQQFLKFFEKVFSQNNNLVYIYPQDTGILKRDKIHRGYSKSELTLLESLLSHRKTLFTVDDLDELNLVVKLSIREILLSNFFFSDSVIIGNFDLTFPVYFFPFSNFNEKYYSIANDVGLHLRN</sequence>
<protein>
    <submittedName>
        <fullName evidence="1">Uncharacterized protein</fullName>
    </submittedName>
</protein>
<accession>A0ABV4VB82</accession>
<dbReference type="RefSeq" id="WP_373956847.1">
    <property type="nucleotide sequence ID" value="NZ_JBHDLN010000027.1"/>
</dbReference>
<proteinExistence type="predicted"/>
<dbReference type="Proteomes" id="UP001575622">
    <property type="component" value="Unassembled WGS sequence"/>
</dbReference>
<organism evidence="1 2">
    <name type="scientific">Paenibacillus oleatilyticus</name>
    <dbReference type="NCBI Taxonomy" id="2594886"/>
    <lineage>
        <taxon>Bacteria</taxon>
        <taxon>Bacillati</taxon>
        <taxon>Bacillota</taxon>
        <taxon>Bacilli</taxon>
        <taxon>Bacillales</taxon>
        <taxon>Paenibacillaceae</taxon>
        <taxon>Paenibacillus</taxon>
    </lineage>
</organism>
<gene>
    <name evidence="1" type="ORF">ACEU3E_32520</name>
</gene>
<dbReference type="EMBL" id="JBHDLN010000027">
    <property type="protein sequence ID" value="MFB0846914.1"/>
    <property type="molecule type" value="Genomic_DNA"/>
</dbReference>
<keyword evidence="2" id="KW-1185">Reference proteome</keyword>
<name>A0ABV4VB82_9BACL</name>
<evidence type="ECO:0000313" key="1">
    <source>
        <dbReference type="EMBL" id="MFB0846914.1"/>
    </source>
</evidence>
<evidence type="ECO:0000313" key="2">
    <source>
        <dbReference type="Proteomes" id="UP001575622"/>
    </source>
</evidence>